<dbReference type="STRING" id="2880.D7G819"/>
<keyword evidence="4" id="KW-1185">Reference proteome</keyword>
<proteinExistence type="predicted"/>
<dbReference type="GO" id="GO:0016757">
    <property type="term" value="F:glycosyltransferase activity"/>
    <property type="evidence" value="ECO:0007669"/>
    <property type="project" value="UniProtKB-KW"/>
</dbReference>
<dbReference type="OrthoDB" id="443318at2759"/>
<dbReference type="PANTHER" id="PTHR45947">
    <property type="entry name" value="SULFOQUINOVOSYL TRANSFERASE SQD2"/>
    <property type="match status" value="1"/>
</dbReference>
<dbReference type="OMA" id="WRHASEY"/>
<gene>
    <name evidence="3" type="ORF">Esi_0086_0096</name>
</gene>
<keyword evidence="1" id="KW-0328">Glycosyltransferase</keyword>
<dbReference type="PANTHER" id="PTHR45947:SF3">
    <property type="entry name" value="SULFOQUINOVOSYL TRANSFERASE SQD2"/>
    <property type="match status" value="1"/>
</dbReference>
<dbReference type="InterPro" id="IPR001296">
    <property type="entry name" value="Glyco_trans_1"/>
</dbReference>
<dbReference type="eggNOG" id="KOG1111">
    <property type="taxonomic scope" value="Eukaryota"/>
</dbReference>
<sequence>MDVWCKEIDVERFNPKFACKEMRSRLTDGHPEDPLIIYVGRLGAEKRLRDIKGVLERNPKARLALVGKGPDSDALKEHFSGTKTVLTGVMSGEALSQAFASADVFVMPSDSETLGFVVLESMASGVPVVGANAGGIPDLIEDGKTGYLVPAGDVEAMSDRVKALLEDKALRGKMSKAGREETERWSWEAATSVLRNVQYQKAIVNFKSRALGGLGKPRSRTKLRMAGYRFRRSVSAAKGAVLFPFRALKALLATRSEDAVVATAANEA</sequence>
<name>D7G819_ECTSI</name>
<dbReference type="InParanoid" id="D7G819"/>
<organism evidence="3 4">
    <name type="scientific">Ectocarpus siliculosus</name>
    <name type="common">Brown alga</name>
    <name type="synonym">Conferva siliculosa</name>
    <dbReference type="NCBI Taxonomy" id="2880"/>
    <lineage>
        <taxon>Eukaryota</taxon>
        <taxon>Sar</taxon>
        <taxon>Stramenopiles</taxon>
        <taxon>Ochrophyta</taxon>
        <taxon>PX clade</taxon>
        <taxon>Phaeophyceae</taxon>
        <taxon>Ectocarpales</taxon>
        <taxon>Ectocarpaceae</taxon>
        <taxon>Ectocarpus</taxon>
    </lineage>
</organism>
<evidence type="ECO:0000313" key="4">
    <source>
        <dbReference type="Proteomes" id="UP000002630"/>
    </source>
</evidence>
<dbReference type="EMBL" id="FN649096">
    <property type="protein sequence ID" value="CBJ27894.1"/>
    <property type="molecule type" value="Genomic_DNA"/>
</dbReference>
<keyword evidence="1" id="KW-0808">Transferase</keyword>
<evidence type="ECO:0000313" key="3">
    <source>
        <dbReference type="EMBL" id="CBJ27894.1"/>
    </source>
</evidence>
<dbReference type="AlphaFoldDB" id="D7G819"/>
<dbReference type="SUPFAM" id="SSF53756">
    <property type="entry name" value="UDP-Glycosyltransferase/glycogen phosphorylase"/>
    <property type="match status" value="1"/>
</dbReference>
<dbReference type="Pfam" id="PF00534">
    <property type="entry name" value="Glycos_transf_1"/>
    <property type="match status" value="1"/>
</dbReference>
<dbReference type="InterPro" id="IPR050194">
    <property type="entry name" value="Glycosyltransferase_grp1"/>
</dbReference>
<feature type="domain" description="Glycosyl transferase family 1" evidence="2">
    <location>
        <begin position="32"/>
        <end position="180"/>
    </location>
</feature>
<dbReference type="EMBL" id="FN649741">
    <property type="protein sequence ID" value="CBJ27894.1"/>
    <property type="molecule type" value="Genomic_DNA"/>
</dbReference>
<reference evidence="3 4" key="1">
    <citation type="journal article" date="2010" name="Nature">
        <title>The Ectocarpus genome and the independent evolution of multicellularity in brown algae.</title>
        <authorList>
            <person name="Cock J.M."/>
            <person name="Sterck L."/>
            <person name="Rouze P."/>
            <person name="Scornet D."/>
            <person name="Allen A.E."/>
            <person name="Amoutzias G."/>
            <person name="Anthouard V."/>
            <person name="Artiguenave F."/>
            <person name="Aury J.M."/>
            <person name="Badger J.H."/>
            <person name="Beszteri B."/>
            <person name="Billiau K."/>
            <person name="Bonnet E."/>
            <person name="Bothwell J.H."/>
            <person name="Bowler C."/>
            <person name="Boyen C."/>
            <person name="Brownlee C."/>
            <person name="Carrano C.J."/>
            <person name="Charrier B."/>
            <person name="Cho G.Y."/>
            <person name="Coelho S.M."/>
            <person name="Collen J."/>
            <person name="Corre E."/>
            <person name="Da Silva C."/>
            <person name="Delage L."/>
            <person name="Delaroque N."/>
            <person name="Dittami S.M."/>
            <person name="Doulbeau S."/>
            <person name="Elias M."/>
            <person name="Farnham G."/>
            <person name="Gachon C.M."/>
            <person name="Gschloessl B."/>
            <person name="Heesch S."/>
            <person name="Jabbari K."/>
            <person name="Jubin C."/>
            <person name="Kawai H."/>
            <person name="Kimura K."/>
            <person name="Kloareg B."/>
            <person name="Kupper F.C."/>
            <person name="Lang D."/>
            <person name="Le Bail A."/>
            <person name="Leblanc C."/>
            <person name="Lerouge P."/>
            <person name="Lohr M."/>
            <person name="Lopez P.J."/>
            <person name="Martens C."/>
            <person name="Maumus F."/>
            <person name="Michel G."/>
            <person name="Miranda-Saavedra D."/>
            <person name="Morales J."/>
            <person name="Moreau H."/>
            <person name="Motomura T."/>
            <person name="Nagasato C."/>
            <person name="Napoli C.A."/>
            <person name="Nelson D.R."/>
            <person name="Nyvall-Collen P."/>
            <person name="Peters A.F."/>
            <person name="Pommier C."/>
            <person name="Potin P."/>
            <person name="Poulain J."/>
            <person name="Quesneville H."/>
            <person name="Read B."/>
            <person name="Rensing S.A."/>
            <person name="Ritter A."/>
            <person name="Rousvoal S."/>
            <person name="Samanta M."/>
            <person name="Samson G."/>
            <person name="Schroeder D.C."/>
            <person name="Segurens B."/>
            <person name="Strittmatter M."/>
            <person name="Tonon T."/>
            <person name="Tregear J.W."/>
            <person name="Valentin K."/>
            <person name="von Dassow P."/>
            <person name="Yamagishi T."/>
            <person name="Van de Peer Y."/>
            <person name="Wincker P."/>
        </authorList>
    </citation>
    <scope>NUCLEOTIDE SEQUENCE [LARGE SCALE GENOMIC DNA]</scope>
    <source>
        <strain evidence="4">Ec32 / CCAP1310/4</strain>
    </source>
</reference>
<dbReference type="Proteomes" id="UP000002630">
    <property type="component" value="Linkage Group LG16"/>
</dbReference>
<accession>D7G819</accession>
<protein>
    <submittedName>
        <fullName evidence="3">UDP-sulfoquinovose: diacylglycerol alpha-sulfoquinovosyltransferase SQD2, C-terminal, family GT4</fullName>
    </submittedName>
</protein>
<evidence type="ECO:0000256" key="1">
    <source>
        <dbReference type="ARBA" id="ARBA00022676"/>
    </source>
</evidence>
<dbReference type="Gene3D" id="3.40.50.2000">
    <property type="entry name" value="Glycogen Phosphorylase B"/>
    <property type="match status" value="1"/>
</dbReference>
<evidence type="ECO:0000259" key="2">
    <source>
        <dbReference type="Pfam" id="PF00534"/>
    </source>
</evidence>